<sequence>MLKRLLALDGVNAICQFRDDGAFVEGYGLLDQPQMEHLARFALEYKRIVQGNADQLSMFTQMRGWTPPRGWIVRAAQGTVCSVGNLVCLLDTAEGSVNEVMQELNEAASY</sequence>
<proteinExistence type="predicted"/>
<dbReference type="KEGG" id="ttc:FOKN1_2579"/>
<gene>
    <name evidence="1" type="ORF">FOKN1_2579</name>
</gene>
<dbReference type="RefSeq" id="WP_096366984.1">
    <property type="nucleotide sequence ID" value="NZ_AP018052.1"/>
</dbReference>
<protein>
    <recommendedName>
        <fullName evidence="3">DUF2173 family protein</fullName>
    </recommendedName>
</protein>
<dbReference type="EMBL" id="AP018052">
    <property type="protein sequence ID" value="BAZ94949.1"/>
    <property type="molecule type" value="Genomic_DNA"/>
</dbReference>
<dbReference type="Proteomes" id="UP000218765">
    <property type="component" value="Chromosome"/>
</dbReference>
<name>A0A1Z4VTI0_9GAMM</name>
<keyword evidence="2" id="KW-1185">Reference proteome</keyword>
<evidence type="ECO:0000313" key="1">
    <source>
        <dbReference type="EMBL" id="BAZ94949.1"/>
    </source>
</evidence>
<evidence type="ECO:0008006" key="3">
    <source>
        <dbReference type="Google" id="ProtNLM"/>
    </source>
</evidence>
<dbReference type="InterPro" id="IPR018685">
    <property type="entry name" value="DUF2173"/>
</dbReference>
<dbReference type="OrthoDB" id="8562534at2"/>
<evidence type="ECO:0000313" key="2">
    <source>
        <dbReference type="Proteomes" id="UP000218765"/>
    </source>
</evidence>
<reference evidence="1 2" key="1">
    <citation type="submission" date="2017-05" db="EMBL/GenBank/DDBJ databases">
        <title>Thiocyanate degradation by Thiohalobacter thiocyanaticus FOKN1.</title>
        <authorList>
            <person name="Oshiki M."/>
            <person name="Fukushima T."/>
            <person name="Kawano S."/>
            <person name="Nakagawa J."/>
        </authorList>
    </citation>
    <scope>NUCLEOTIDE SEQUENCE [LARGE SCALE GENOMIC DNA]</scope>
    <source>
        <strain evidence="1 2">FOKN1</strain>
    </source>
</reference>
<organism evidence="1 2">
    <name type="scientific">Thiohalobacter thiocyanaticus</name>
    <dbReference type="NCBI Taxonomy" id="585455"/>
    <lineage>
        <taxon>Bacteria</taxon>
        <taxon>Pseudomonadati</taxon>
        <taxon>Pseudomonadota</taxon>
        <taxon>Gammaproteobacteria</taxon>
        <taxon>Thiohalobacterales</taxon>
        <taxon>Thiohalobacteraceae</taxon>
        <taxon>Thiohalobacter</taxon>
    </lineage>
</organism>
<accession>A0A1Z4VTI0</accession>
<dbReference type="AlphaFoldDB" id="A0A1Z4VTI0"/>
<dbReference type="Pfam" id="PF09941">
    <property type="entry name" value="DUF2173"/>
    <property type="match status" value="1"/>
</dbReference>